<feature type="region of interest" description="Disordered" evidence="1">
    <location>
        <begin position="550"/>
        <end position="569"/>
    </location>
</feature>
<feature type="region of interest" description="Disordered" evidence="1">
    <location>
        <begin position="1"/>
        <end position="22"/>
    </location>
</feature>
<organism evidence="3 4">
    <name type="scientific">Pochonia chlamydosporia 170</name>
    <dbReference type="NCBI Taxonomy" id="1380566"/>
    <lineage>
        <taxon>Eukaryota</taxon>
        <taxon>Fungi</taxon>
        <taxon>Dikarya</taxon>
        <taxon>Ascomycota</taxon>
        <taxon>Pezizomycotina</taxon>
        <taxon>Sordariomycetes</taxon>
        <taxon>Hypocreomycetidae</taxon>
        <taxon>Hypocreales</taxon>
        <taxon>Clavicipitaceae</taxon>
        <taxon>Pochonia</taxon>
    </lineage>
</organism>
<sequence length="569" mass="63046">MTPESDTGSPLSMSPSLQGYDPRSIIRQLLEKYSKEELNRLVEEESCMSSSAHSRLPEGAFSQSILGSDREGIPHQATSLSHGAVAYQSYSAKPSRSLSSSTSSTQRSRRQSADRGTSVISMSQRLDYACGFCAEENIRKTCTRRNDLRRHIENFHNNNAVWFCQHPGCRMAYDWQTAYQNHLRTAHGRSHMNVDEAKVKLCPQTVFACGFENCTQVFEAANEDDTSATLKEYSGHIVKHFEEGSNGGRWTYSTRMRNLLRQAQVSAFWEKAWPEMERPQLQWEPQSSMAARKTLEAGHLENLPFLIRFIAMLGSNPGDLGKFEGKLDPPVRKRCPKAQFQRRLSHDAHAQSPQLVPERDMDQFKVSGSVGMGYGPPPYGNIQPGHHVPRSIEPFSADRTMDHNHSQSQGQNQSHNQGQGQCQFNDGAAASLHPLTPPQLFYHGAGSALYSPSSQMISTAMPPHQQSTGQYITVGQETESVVNPAVGFHGMAQVANIPSTMDIEMSNGGNGHTADTARVTNDRRGNWMSTYPQMGMHNTLPADGYDMSNPVTPEHSHMAGRYGSPAGSL</sequence>
<dbReference type="KEGG" id="pchm:VFPPC_05432"/>
<feature type="compositionally biased region" description="Polar residues" evidence="1">
    <location>
        <begin position="1"/>
        <end position="17"/>
    </location>
</feature>
<feature type="compositionally biased region" description="Low complexity" evidence="1">
    <location>
        <begin position="95"/>
        <end position="106"/>
    </location>
</feature>
<gene>
    <name evidence="3" type="ORF">VFPPC_05432</name>
</gene>
<protein>
    <submittedName>
        <fullName evidence="3">Zinc finger domain-containing protein</fullName>
    </submittedName>
</protein>
<dbReference type="Proteomes" id="UP000078397">
    <property type="component" value="Unassembled WGS sequence"/>
</dbReference>
<reference evidence="3 4" key="1">
    <citation type="journal article" date="2016" name="PLoS Pathog.">
        <title>Biosynthesis of antibiotic leucinostatins in bio-control fungus Purpureocillium lilacinum and their inhibition on phytophthora revealed by genome mining.</title>
        <authorList>
            <person name="Wang G."/>
            <person name="Liu Z."/>
            <person name="Lin R."/>
            <person name="Li E."/>
            <person name="Mao Z."/>
            <person name="Ling J."/>
            <person name="Yang Y."/>
            <person name="Yin W.B."/>
            <person name="Xie B."/>
        </authorList>
    </citation>
    <scope>NUCLEOTIDE SEQUENCE [LARGE SCALE GENOMIC DNA]</scope>
    <source>
        <strain evidence="3">170</strain>
    </source>
</reference>
<dbReference type="RefSeq" id="XP_018141410.1">
    <property type="nucleotide sequence ID" value="XM_018284629.1"/>
</dbReference>
<comment type="caution">
    <text evidence="3">The sequence shown here is derived from an EMBL/GenBank/DDBJ whole genome shotgun (WGS) entry which is preliminary data.</text>
</comment>
<feature type="region of interest" description="Disordered" evidence="1">
    <location>
        <begin position="381"/>
        <end position="430"/>
    </location>
</feature>
<name>A0A179FF03_METCM</name>
<dbReference type="GeneID" id="28848623"/>
<evidence type="ECO:0000259" key="2">
    <source>
        <dbReference type="PROSITE" id="PS00028"/>
    </source>
</evidence>
<feature type="compositionally biased region" description="Low complexity" evidence="1">
    <location>
        <begin position="406"/>
        <end position="421"/>
    </location>
</feature>
<dbReference type="InterPro" id="IPR013087">
    <property type="entry name" value="Znf_C2H2_type"/>
</dbReference>
<feature type="domain" description="C2H2-type" evidence="2">
    <location>
        <begin position="164"/>
        <end position="187"/>
    </location>
</feature>
<evidence type="ECO:0000313" key="4">
    <source>
        <dbReference type="Proteomes" id="UP000078397"/>
    </source>
</evidence>
<proteinExistence type="predicted"/>
<dbReference type="PROSITE" id="PS00028">
    <property type="entry name" value="ZINC_FINGER_C2H2_1"/>
    <property type="match status" value="1"/>
</dbReference>
<evidence type="ECO:0000313" key="3">
    <source>
        <dbReference type="EMBL" id="OAQ64096.1"/>
    </source>
</evidence>
<keyword evidence="4" id="KW-1185">Reference proteome</keyword>
<feature type="region of interest" description="Disordered" evidence="1">
    <location>
        <begin position="91"/>
        <end position="118"/>
    </location>
</feature>
<dbReference type="SMART" id="SM00355">
    <property type="entry name" value="ZnF_C2H2"/>
    <property type="match status" value="2"/>
</dbReference>
<accession>A0A179FF03</accession>
<dbReference type="AlphaFoldDB" id="A0A179FF03"/>
<evidence type="ECO:0000256" key="1">
    <source>
        <dbReference type="SAM" id="MobiDB-lite"/>
    </source>
</evidence>
<dbReference type="OrthoDB" id="5208775at2759"/>
<dbReference type="EMBL" id="LSBJ02000005">
    <property type="protein sequence ID" value="OAQ64096.1"/>
    <property type="molecule type" value="Genomic_DNA"/>
</dbReference>